<protein>
    <submittedName>
        <fullName evidence="1">Uncharacterized protein</fullName>
    </submittedName>
</protein>
<keyword evidence="2" id="KW-1185">Reference proteome</keyword>
<proteinExistence type="predicted"/>
<evidence type="ECO:0000313" key="1">
    <source>
        <dbReference type="EMBL" id="TNV72955.1"/>
    </source>
</evidence>
<reference evidence="1" key="1">
    <citation type="submission" date="2019-06" db="EMBL/GenBank/DDBJ databases">
        <authorList>
            <person name="Zheng W."/>
        </authorList>
    </citation>
    <scope>NUCLEOTIDE SEQUENCE</scope>
    <source>
        <strain evidence="1">QDHG01</strain>
    </source>
</reference>
<accession>A0A8J8NEM5</accession>
<dbReference type="Proteomes" id="UP000785679">
    <property type="component" value="Unassembled WGS sequence"/>
</dbReference>
<evidence type="ECO:0000313" key="2">
    <source>
        <dbReference type="Proteomes" id="UP000785679"/>
    </source>
</evidence>
<dbReference type="AlphaFoldDB" id="A0A8J8NEM5"/>
<comment type="caution">
    <text evidence="1">The sequence shown here is derived from an EMBL/GenBank/DDBJ whole genome shotgun (WGS) entry which is preliminary data.</text>
</comment>
<dbReference type="EMBL" id="RRYP01020343">
    <property type="protein sequence ID" value="TNV72955.1"/>
    <property type="molecule type" value="Genomic_DNA"/>
</dbReference>
<sequence length="71" mass="8011">MMFKLSIVIYIENEIVYMQEIRQDYMVHSCCEITLRVPNQPSCHQYGCSGCALLATRGKAISSKWPVIGGV</sequence>
<name>A0A8J8NEM5_HALGN</name>
<organism evidence="1 2">
    <name type="scientific">Halteria grandinella</name>
    <dbReference type="NCBI Taxonomy" id="5974"/>
    <lineage>
        <taxon>Eukaryota</taxon>
        <taxon>Sar</taxon>
        <taxon>Alveolata</taxon>
        <taxon>Ciliophora</taxon>
        <taxon>Intramacronucleata</taxon>
        <taxon>Spirotrichea</taxon>
        <taxon>Stichotrichia</taxon>
        <taxon>Sporadotrichida</taxon>
        <taxon>Halteriidae</taxon>
        <taxon>Halteria</taxon>
    </lineage>
</organism>
<gene>
    <name evidence="1" type="ORF">FGO68_gene11338</name>
</gene>